<feature type="compositionally biased region" description="Polar residues" evidence="7">
    <location>
        <begin position="1086"/>
        <end position="1101"/>
    </location>
</feature>
<evidence type="ECO:0000313" key="9">
    <source>
        <dbReference type="EMBL" id="EAS02964.2"/>
    </source>
</evidence>
<dbReference type="OrthoDB" id="74705at2759"/>
<reference evidence="10" key="1">
    <citation type="journal article" date="2006" name="PLoS Biol.">
        <title>Macronuclear genome sequence of the ciliate Tetrahymena thermophila, a model eukaryote.</title>
        <authorList>
            <person name="Eisen J.A."/>
            <person name="Coyne R.S."/>
            <person name="Wu M."/>
            <person name="Wu D."/>
            <person name="Thiagarajan M."/>
            <person name="Wortman J.R."/>
            <person name="Badger J.H."/>
            <person name="Ren Q."/>
            <person name="Amedeo P."/>
            <person name="Jones K.M."/>
            <person name="Tallon L.J."/>
            <person name="Delcher A.L."/>
            <person name="Salzberg S.L."/>
            <person name="Silva J.C."/>
            <person name="Haas B.J."/>
            <person name="Majoros W.H."/>
            <person name="Farzad M."/>
            <person name="Carlton J.M."/>
            <person name="Smith R.K. Jr."/>
            <person name="Garg J."/>
            <person name="Pearlman R.E."/>
            <person name="Karrer K.M."/>
            <person name="Sun L."/>
            <person name="Manning G."/>
            <person name="Elde N.C."/>
            <person name="Turkewitz A.P."/>
            <person name="Asai D.J."/>
            <person name="Wilkes D.E."/>
            <person name="Wang Y."/>
            <person name="Cai H."/>
            <person name="Collins K."/>
            <person name="Stewart B.A."/>
            <person name="Lee S.R."/>
            <person name="Wilamowska K."/>
            <person name="Weinberg Z."/>
            <person name="Ruzzo W.L."/>
            <person name="Wloga D."/>
            <person name="Gaertig J."/>
            <person name="Frankel J."/>
            <person name="Tsao C.-C."/>
            <person name="Gorovsky M.A."/>
            <person name="Keeling P.J."/>
            <person name="Waller R.F."/>
            <person name="Patron N.J."/>
            <person name="Cherry J.M."/>
            <person name="Stover N.A."/>
            <person name="Krieger C.J."/>
            <person name="del Toro C."/>
            <person name="Ryder H.F."/>
            <person name="Williamson S.C."/>
            <person name="Barbeau R.A."/>
            <person name="Hamilton E.P."/>
            <person name="Orias E."/>
        </authorList>
    </citation>
    <scope>NUCLEOTIDE SEQUENCE [LARGE SCALE GENOMIC DNA]</scope>
    <source>
        <strain evidence="10">SB210</strain>
    </source>
</reference>
<feature type="binding site" evidence="4">
    <location>
        <position position="824"/>
    </location>
    <ligand>
        <name>Zn(2+)</name>
        <dbReference type="ChEBI" id="CHEBI:29105"/>
        <label>1</label>
    </ligand>
</feature>
<dbReference type="CDD" id="cd00077">
    <property type="entry name" value="HDc"/>
    <property type="match status" value="1"/>
</dbReference>
<feature type="compositionally biased region" description="Low complexity" evidence="7">
    <location>
        <begin position="1165"/>
        <end position="1206"/>
    </location>
</feature>
<keyword evidence="1 4" id="KW-0479">Metal-binding</keyword>
<organism evidence="9 10">
    <name type="scientific">Tetrahymena thermophila (strain SB210)</name>
    <dbReference type="NCBI Taxonomy" id="312017"/>
    <lineage>
        <taxon>Eukaryota</taxon>
        <taxon>Sar</taxon>
        <taxon>Alveolata</taxon>
        <taxon>Ciliophora</taxon>
        <taxon>Intramacronucleata</taxon>
        <taxon>Oligohymenophorea</taxon>
        <taxon>Hymenostomatida</taxon>
        <taxon>Tetrahymenina</taxon>
        <taxon>Tetrahymenidae</taxon>
        <taxon>Tetrahymena</taxon>
    </lineage>
</organism>
<evidence type="ECO:0000256" key="5">
    <source>
        <dbReference type="RuleBase" id="RU363067"/>
    </source>
</evidence>
<dbReference type="SUPFAM" id="SSF109604">
    <property type="entry name" value="HD-domain/PDEase-like"/>
    <property type="match status" value="1"/>
</dbReference>
<feature type="domain" description="PDEase" evidence="8">
    <location>
        <begin position="745"/>
        <end position="1085"/>
    </location>
</feature>
<dbReference type="PANTHER" id="PTHR11347">
    <property type="entry name" value="CYCLIC NUCLEOTIDE PHOSPHODIESTERASE"/>
    <property type="match status" value="1"/>
</dbReference>
<dbReference type="InterPro" id="IPR003607">
    <property type="entry name" value="HD/PDEase_dom"/>
</dbReference>
<dbReference type="RefSeq" id="XP_001023209.2">
    <property type="nucleotide sequence ID" value="XM_001023209.2"/>
</dbReference>
<dbReference type="GO" id="GO:0046872">
    <property type="term" value="F:metal ion binding"/>
    <property type="evidence" value="ECO:0007669"/>
    <property type="project" value="UniProtKB-KW"/>
</dbReference>
<dbReference type="STRING" id="312017.I7MHG9"/>
<dbReference type="Gene3D" id="1.10.1300.10">
    <property type="entry name" value="3'5'-cyclic nucleotide phosphodiesterase, catalytic domain"/>
    <property type="match status" value="1"/>
</dbReference>
<feature type="region of interest" description="Disordered" evidence="7">
    <location>
        <begin position="76"/>
        <end position="107"/>
    </location>
</feature>
<dbReference type="GeneID" id="7831721"/>
<keyword evidence="2 5" id="KW-0378">Hydrolase</keyword>
<sequence>MTDQINCLSVVLKNMQAKRLLSFSEVDFITDGATRGNDKILGILQDFFNENQQQQQEIEVFENKILDFLKEQDTRSIQQNQKQNDLNSSEENEKSQESPSKTNIQVPLKKGEEVNGTSQQQNNNISNLAEKKSNHISFGHFFSNKSENSDSQKFISTLSLQKQQALQYLKSILDLKQKNSSISEKQSNQKYSEDFDFLCEDLLIHLLSPEKSDYNQAEQEITQLLTQKKNIIKEKIFASQKSLLKASIINCEMYQIVRYTKEILKNLFGICEFEVAKIHNNMINTFQSKNIIQFTGDTKDEEELKKQFNQYVPNKVFLLNDAQKKDLENLFCFEKNKESLMILKSQDDDAYILVFHVNPHQKGDSFFSILENNFDNSFNNLFKDQIISLLCIFVRDKDYLQKKYLHKLVKLIEEYIKKSELILIEDIRICFQKYFDIPAQIIFGWEQLQQVNQNNQVQQEDSCKYEISIPIAKITLKCYLTKAHYSKLLQLQIFEKVMTAIYSDHHQKIKTLLSKFTNYMYFLRNGEIVLMDFNNKGDLIFISQTLNPATIEKLKIKISESSDSVDPSFYFNYLDIFQNNQHVKTLIQEIRNDPEKFSIRSEGDPHVEIIINPSSKNDGKRGFKIFLKQEDFHTLNTISIQQPSQNLKEKHLPQVSKIKRAMHKLSFITRTSKTAMSKDMVLKDPDVKNSWVREYLPDRDLQKIQEDENQKQDGNQNRSNQPRLFNPQTTINRISDVLLTSQNISKPQPQDLTKKEQEDTLLDQFKFDIFKADQKEKVRIIWSIFQKRNYFEKYKIPISQFCEFIQEIRLRYNKRGNPFHNFDHGITVMHGCYMLCCQTVAQTIIKEINEFALIFSGLCHDVSHTARTNLFEVNSMSKLAIRYHDKSVLEQHHIAVTFKILRKKEANILTQLPLEQVQQIRKIVISNILATDIKQHFDLLKDFELRFGNKGLKLKNDFQINEQECQSVTTYSDNDLNLITNMMIHAADFHGNAQEFELSKKWSLLVNQEFQAQYKEEAEKNIPQTPYLKDLDKRDILAKSEIGFINAIVKPLWELLNKFLGDDLQISTNNLSNNIKQWDQINKECSNQEPSQKLNSIDKVSTNNNTNKNNEDKKDEKQSPNNLSQNGEQHKSLESSPLVNSPILSNLSKIEKKSLFKQITEEKVQTQSEQEQNQLQSSEDQVQQQNGEQAQTQNEQINQNQIQKNNENSEEK</sequence>
<comment type="cofactor">
    <cofactor evidence="5">
        <name>a divalent metal cation</name>
        <dbReference type="ChEBI" id="CHEBI:60240"/>
    </cofactor>
    <text evidence="5">Binds 2 divalent metal cations per subunit. Site 1 may preferentially bind zinc ions, while site 2 has a preference for magnesium and/or manganese ions.</text>
</comment>
<dbReference type="KEGG" id="tet:TTHERM_00494160"/>
<protein>
    <recommendedName>
        <fullName evidence="5">Phosphodiesterase</fullName>
        <ecNumber evidence="5">3.1.4.-</ecNumber>
    </recommendedName>
</protein>
<dbReference type="PROSITE" id="PS51845">
    <property type="entry name" value="PDEASE_I_2"/>
    <property type="match status" value="1"/>
</dbReference>
<proteinExistence type="inferred from homology"/>
<feature type="binding site" evidence="4">
    <location>
        <position position="861"/>
    </location>
    <ligand>
        <name>Zn(2+)</name>
        <dbReference type="ChEBI" id="CHEBI:29105"/>
        <label>1</label>
    </ligand>
</feature>
<evidence type="ECO:0000256" key="2">
    <source>
        <dbReference type="ARBA" id="ARBA00022801"/>
    </source>
</evidence>
<evidence type="ECO:0000256" key="3">
    <source>
        <dbReference type="PIRSR" id="PIRSR623088-1"/>
    </source>
</evidence>
<keyword evidence="6" id="KW-0175">Coiled coil</keyword>
<feature type="binding site" evidence="4">
    <location>
        <position position="988"/>
    </location>
    <ligand>
        <name>Zn(2+)</name>
        <dbReference type="ChEBI" id="CHEBI:29105"/>
        <label>1</label>
    </ligand>
</feature>
<feature type="region of interest" description="Disordered" evidence="7">
    <location>
        <begin position="1161"/>
        <end position="1212"/>
    </location>
</feature>
<dbReference type="GO" id="GO:0007165">
    <property type="term" value="P:signal transduction"/>
    <property type="evidence" value="ECO:0007669"/>
    <property type="project" value="InterPro"/>
</dbReference>
<dbReference type="InterPro" id="IPR023174">
    <property type="entry name" value="PDEase_CS"/>
</dbReference>
<keyword evidence="10" id="KW-1185">Reference proteome</keyword>
<accession>I7MHG9</accession>
<evidence type="ECO:0000256" key="6">
    <source>
        <dbReference type="SAM" id="Coils"/>
    </source>
</evidence>
<feature type="compositionally biased region" description="Basic and acidic residues" evidence="7">
    <location>
        <begin position="1109"/>
        <end position="1118"/>
    </location>
</feature>
<gene>
    <name evidence="9" type="ORF">TTHERM_00494160</name>
</gene>
<dbReference type="PROSITE" id="PS00126">
    <property type="entry name" value="PDEASE_I_1"/>
    <property type="match status" value="1"/>
</dbReference>
<feature type="region of interest" description="Disordered" evidence="7">
    <location>
        <begin position="1086"/>
        <end position="1140"/>
    </location>
</feature>
<dbReference type="Proteomes" id="UP000009168">
    <property type="component" value="Unassembled WGS sequence"/>
</dbReference>
<dbReference type="Pfam" id="PF00233">
    <property type="entry name" value="PDEase_I"/>
    <property type="match status" value="1"/>
</dbReference>
<comment type="similarity">
    <text evidence="5">Belongs to the cyclic nucleotide phosphodiesterase family.</text>
</comment>
<name>I7MHG9_TETTS</name>
<evidence type="ECO:0000256" key="4">
    <source>
        <dbReference type="PIRSR" id="PIRSR623088-3"/>
    </source>
</evidence>
<feature type="binding site" evidence="4">
    <location>
        <position position="861"/>
    </location>
    <ligand>
        <name>Zn(2+)</name>
        <dbReference type="ChEBI" id="CHEBI:29105"/>
        <label>2</label>
    </ligand>
</feature>
<feature type="region of interest" description="Disordered" evidence="7">
    <location>
        <begin position="707"/>
        <end position="727"/>
    </location>
</feature>
<evidence type="ECO:0000256" key="1">
    <source>
        <dbReference type="ARBA" id="ARBA00022723"/>
    </source>
</evidence>
<dbReference type="PRINTS" id="PR00387">
    <property type="entry name" value="PDIESTERASE1"/>
</dbReference>
<dbReference type="GO" id="GO:0004114">
    <property type="term" value="F:3',5'-cyclic-nucleotide phosphodiesterase activity"/>
    <property type="evidence" value="ECO:0007669"/>
    <property type="project" value="InterPro"/>
</dbReference>
<feature type="binding site" evidence="4">
    <location>
        <position position="860"/>
    </location>
    <ligand>
        <name>Zn(2+)</name>
        <dbReference type="ChEBI" id="CHEBI:29105"/>
        <label>1</label>
    </ligand>
</feature>
<dbReference type="InParanoid" id="I7MHG9"/>
<dbReference type="InterPro" id="IPR002073">
    <property type="entry name" value="PDEase_catalytic_dom"/>
</dbReference>
<dbReference type="InterPro" id="IPR023088">
    <property type="entry name" value="PDEase"/>
</dbReference>
<feature type="compositionally biased region" description="Polar residues" evidence="7">
    <location>
        <begin position="76"/>
        <end position="86"/>
    </location>
</feature>
<feature type="compositionally biased region" description="Polar residues" evidence="7">
    <location>
        <begin position="712"/>
        <end position="727"/>
    </location>
</feature>
<evidence type="ECO:0000256" key="7">
    <source>
        <dbReference type="SAM" id="MobiDB-lite"/>
    </source>
</evidence>
<dbReference type="eggNOG" id="KOG3689">
    <property type="taxonomic scope" value="Eukaryota"/>
</dbReference>
<feature type="coiled-coil region" evidence="6">
    <location>
        <begin position="44"/>
        <end position="71"/>
    </location>
</feature>
<feature type="active site" description="Proton donor" evidence="3">
    <location>
        <position position="820"/>
    </location>
</feature>
<dbReference type="InterPro" id="IPR036971">
    <property type="entry name" value="PDEase_catalytic_dom_sf"/>
</dbReference>
<dbReference type="EMBL" id="GG662512">
    <property type="protein sequence ID" value="EAS02964.2"/>
    <property type="molecule type" value="Genomic_DNA"/>
</dbReference>
<dbReference type="AlphaFoldDB" id="I7MHG9"/>
<dbReference type="EC" id="3.1.4.-" evidence="5"/>
<evidence type="ECO:0000259" key="8">
    <source>
        <dbReference type="PROSITE" id="PS51845"/>
    </source>
</evidence>
<evidence type="ECO:0000313" key="10">
    <source>
        <dbReference type="Proteomes" id="UP000009168"/>
    </source>
</evidence>